<evidence type="ECO:0000256" key="8">
    <source>
        <dbReference type="ARBA" id="ARBA00023065"/>
    </source>
</evidence>
<evidence type="ECO:0000256" key="9">
    <source>
        <dbReference type="ARBA" id="ARBA00023136"/>
    </source>
</evidence>
<keyword evidence="12 13" id="KW-0407">Ion channel</keyword>
<dbReference type="Gene3D" id="1.10.287.820">
    <property type="entry name" value="Acid-sensing ion channel domain"/>
    <property type="match status" value="2"/>
</dbReference>
<keyword evidence="17" id="KW-1185">Reference proteome</keyword>
<dbReference type="InterPro" id="IPR019429">
    <property type="entry name" value="7TM_GPCR_serpentine_rcpt_Sri"/>
</dbReference>
<reference evidence="17" key="1">
    <citation type="journal article" date="2008" name="Nat. Genet.">
        <title>The Pristionchus pacificus genome provides a unique perspective on nematode lifestyle and parasitism.</title>
        <authorList>
            <person name="Dieterich C."/>
            <person name="Clifton S.W."/>
            <person name="Schuster L.N."/>
            <person name="Chinwalla A."/>
            <person name="Delehaunty K."/>
            <person name="Dinkelacker I."/>
            <person name="Fulton L."/>
            <person name="Fulton R."/>
            <person name="Godfrey J."/>
            <person name="Minx P."/>
            <person name="Mitreva M."/>
            <person name="Roeseler W."/>
            <person name="Tian H."/>
            <person name="Witte H."/>
            <person name="Yang S.P."/>
            <person name="Wilson R.K."/>
            <person name="Sommer R.J."/>
        </authorList>
    </citation>
    <scope>NUCLEOTIDE SEQUENCE [LARGE SCALE GENOMIC DNA]</scope>
    <source>
        <strain evidence="17">PS312</strain>
    </source>
</reference>
<comment type="subcellular location">
    <subcellularLocation>
        <location evidence="1">Membrane</location>
        <topology evidence="1">Multi-pass membrane protein</topology>
    </subcellularLocation>
</comment>
<evidence type="ECO:0000256" key="4">
    <source>
        <dbReference type="ARBA" id="ARBA00022461"/>
    </source>
</evidence>
<keyword evidence="4 13" id="KW-0894">Sodium channel</keyword>
<keyword evidence="3 13" id="KW-0813">Transport</keyword>
<dbReference type="PANTHER" id="PTHR11690:SF177">
    <property type="entry name" value="EGF-LIKE DOMAIN-CONTAINING PROTEIN"/>
    <property type="match status" value="1"/>
</dbReference>
<keyword evidence="9 15" id="KW-0472">Membrane</keyword>
<dbReference type="PROSITE" id="PS01186">
    <property type="entry name" value="EGF_2"/>
    <property type="match status" value="2"/>
</dbReference>
<organism evidence="16 17">
    <name type="scientific">Pristionchus pacificus</name>
    <name type="common">Parasitic nematode worm</name>
    <dbReference type="NCBI Taxonomy" id="54126"/>
    <lineage>
        <taxon>Eukaryota</taxon>
        <taxon>Metazoa</taxon>
        <taxon>Ecdysozoa</taxon>
        <taxon>Nematoda</taxon>
        <taxon>Chromadorea</taxon>
        <taxon>Rhabditida</taxon>
        <taxon>Rhabditina</taxon>
        <taxon>Diplogasteromorpha</taxon>
        <taxon>Diplogasteroidea</taxon>
        <taxon>Neodiplogasteridae</taxon>
        <taxon>Pristionchus</taxon>
    </lineage>
</organism>
<feature type="transmembrane region" description="Helical" evidence="15">
    <location>
        <begin position="203"/>
        <end position="227"/>
    </location>
</feature>
<gene>
    <name evidence="16" type="primary">WBGene00117929</name>
</gene>
<dbReference type="GO" id="GO:0005886">
    <property type="term" value="C:plasma membrane"/>
    <property type="evidence" value="ECO:0000318"/>
    <property type="project" value="GO_Central"/>
</dbReference>
<dbReference type="PANTHER" id="PTHR11690">
    <property type="entry name" value="AMILORIDE-SENSITIVE SODIUM CHANNEL-RELATED"/>
    <property type="match status" value="1"/>
</dbReference>
<proteinExistence type="inferred from homology"/>
<evidence type="ECO:0000256" key="14">
    <source>
        <dbReference type="SAM" id="MobiDB-lite"/>
    </source>
</evidence>
<feature type="transmembrane region" description="Helical" evidence="15">
    <location>
        <begin position="140"/>
        <end position="162"/>
    </location>
</feature>
<dbReference type="InterPro" id="IPR001873">
    <property type="entry name" value="ENaC"/>
</dbReference>
<evidence type="ECO:0000256" key="10">
    <source>
        <dbReference type="ARBA" id="ARBA00023180"/>
    </source>
</evidence>
<dbReference type="Proteomes" id="UP000005239">
    <property type="component" value="Unassembled WGS sequence"/>
</dbReference>
<dbReference type="GO" id="GO:0015280">
    <property type="term" value="F:ligand-gated sodium channel activity"/>
    <property type="evidence" value="ECO:0000318"/>
    <property type="project" value="GO_Central"/>
</dbReference>
<dbReference type="Pfam" id="PF10327">
    <property type="entry name" value="7TM_GPCR_Sri"/>
    <property type="match status" value="1"/>
</dbReference>
<name>A0A2A6CKC6_PRIPA</name>
<feature type="transmembrane region" description="Helical" evidence="15">
    <location>
        <begin position="1409"/>
        <end position="1436"/>
    </location>
</feature>
<evidence type="ECO:0000256" key="5">
    <source>
        <dbReference type="ARBA" id="ARBA00022692"/>
    </source>
</evidence>
<dbReference type="InterPro" id="IPR000742">
    <property type="entry name" value="EGF"/>
</dbReference>
<evidence type="ECO:0000256" key="15">
    <source>
        <dbReference type="SAM" id="Phobius"/>
    </source>
</evidence>
<accession>A0A2A6CKC6</accession>
<dbReference type="OrthoDB" id="5800348at2759"/>
<evidence type="ECO:0000256" key="11">
    <source>
        <dbReference type="ARBA" id="ARBA00023201"/>
    </source>
</evidence>
<dbReference type="GO" id="GO:0035725">
    <property type="term" value="P:sodium ion transmembrane transport"/>
    <property type="evidence" value="ECO:0000318"/>
    <property type="project" value="GO_Central"/>
</dbReference>
<evidence type="ECO:0000256" key="6">
    <source>
        <dbReference type="ARBA" id="ARBA00022989"/>
    </source>
</evidence>
<feature type="transmembrane region" description="Helical" evidence="15">
    <location>
        <begin position="50"/>
        <end position="69"/>
    </location>
</feature>
<keyword evidence="5 13" id="KW-0812">Transmembrane</keyword>
<evidence type="ECO:0000256" key="3">
    <source>
        <dbReference type="ARBA" id="ARBA00022448"/>
    </source>
</evidence>
<evidence type="ECO:0000313" key="16">
    <source>
        <dbReference type="EnsemblMetazoa" id="PPA28375.1"/>
    </source>
</evidence>
<evidence type="ECO:0000256" key="12">
    <source>
        <dbReference type="ARBA" id="ARBA00023303"/>
    </source>
</evidence>
<evidence type="ECO:0000256" key="1">
    <source>
        <dbReference type="ARBA" id="ARBA00004141"/>
    </source>
</evidence>
<dbReference type="Pfam" id="PF00858">
    <property type="entry name" value="ASC"/>
    <property type="match status" value="2"/>
</dbReference>
<sequence length="1450" mass="156578">MLNLTLHTAWTTVMPAYQHAVGILTQLMSALACYLICTKTLPPARRFARYTLILQILISLVDINFGLLACPIGLYPIPGGLCLGILCTVFGFSGHIGVDLMFFSLAYTGAAIICCFHFRYSTVREMLRQDTFLSKHRKKLRVFLIVVFTLPCVLITRIGFVISDGGSAFVNRNAPSLYYLFGIPSLHAFAYDTELDPSGTVTFVTALFFALATGGLVMFYCAISTFYSLARQGSVMSEQTRRLQRRGMLLLVIQTLIPAVIQAIPFIIYAFSMLQYFCSEDCALDLTTATLLSNNGTSCSYQCTAGGGTMSNPCTSTTSTTTPITTPTTTKTTTLPILTAPLQTSGTQYFCSEDCVMDLTQAVPLSNNGTMCSYQCTAGGGTISSPCTSTTSTTTPTTTVFTTTPTATTTSGNWHVSLRWGLCIYNLAYVTRWRSFYPPGEEEAVIRPANAVISGPCASIIKNGTFYANKCVTVDQNATCTETGQPTCACSIGYSGTTCGVADAQLKALENLLGGTNEAQQVLQDIADSKGSGGSATLISNLPALLSFLTDEQRVAMSYSASDVIAWATYEGKALNVNTDFTRIVDPTLGNCFTFNYHNSSFKYKIRRVGSAGGLRVEMDSMPDEYAPWTDVVGASFHLHFKDCWKSEKKLAAQQSMYVHPVGQELNVESNKYASIAGSADQLVLSRSMFHKIKKGCAKDKSAAQSFYMDGIYTVDGCLRACYQDSVFADCGCMDSSYARKPGVAGCKYGKLSCISDMINRRLDPVSWKECHCPQPCDEETYEYIVSRATHLRIDNANLTKQRSEVVLFFDSFQTRVSQEIYRISFSQVIGNIGGVAGLLLGITISFIVEVFLLFVMLCMIFSTLAFGILLKMKERSLLMLFLLSTTFTGVHTVQYFCSEECVMDLAQATPSSNNGQTCSYQCPSGGGTMTNPCTTTSTTTTTVATTTTPVTTTPPPATAAPPTPGVKYFCSEECVMDITTATLLSNNGTACSYSCPTGGGTMTSPCTTTTSTTTEGPTTTTTTEATTTTETTTMTPAPTAAGGAVLSGPCASIIKDGILYPNMCVIVDQSATCEPDPSIQPTCKCSIGYSGTTCGVADAQLKALEELLGGTKEAQQVLQDIADSKGSGGSATLISNLPALLSFLTDEQRIAMSYAASEVIAWATYEGKALNVNTDFTRIVDPTLGNCFTFNYHNSSFKYKIRRVGSGGGLRVELDSMPDEYAPWTDVVGMTVYVHPVGQELNVESNKYASIAGSADQLVLDRSLFHKIKKGCAKDTSAAQSFYMDGIYTVDGCLRACYQDSVFRDCGCMDASYARKPGVAGCKYGKLSCIANMVARRADPVSWKECHCPQPCDEETFDYIVSRATHLRIDNANLTKQRSEVVLFFDSFQTKVSQEVYKISFSQVIGNIGGVAGLLLGITISFIVEVVLLFVMLCICSSSNPEPKPYKSA</sequence>
<feature type="transmembrane region" description="Helical" evidence="15">
    <location>
        <begin position="878"/>
        <end position="897"/>
    </location>
</feature>
<keyword evidence="11 13" id="KW-0739">Sodium transport</keyword>
<dbReference type="EnsemblMetazoa" id="PPA28375.1">
    <property type="protein sequence ID" value="PPA28375.1"/>
    <property type="gene ID" value="WBGene00117929"/>
</dbReference>
<keyword evidence="10" id="KW-0325">Glycoprotein</keyword>
<accession>A0A8R1UGX3</accession>
<comment type="similarity">
    <text evidence="2 13">Belongs to the amiloride-sensitive sodium channel (TC 1.A.6) family.</text>
</comment>
<dbReference type="Gene3D" id="1.10.287.770">
    <property type="entry name" value="YojJ-like"/>
    <property type="match status" value="2"/>
</dbReference>
<protein>
    <submittedName>
        <fullName evidence="16">G protein-coupled receptor</fullName>
    </submittedName>
</protein>
<dbReference type="PROSITE" id="PS00022">
    <property type="entry name" value="EGF_1"/>
    <property type="match status" value="2"/>
</dbReference>
<evidence type="ECO:0000256" key="13">
    <source>
        <dbReference type="RuleBase" id="RU000679"/>
    </source>
</evidence>
<dbReference type="PRINTS" id="PR01078">
    <property type="entry name" value="AMINACHANNEL"/>
</dbReference>
<evidence type="ECO:0000256" key="2">
    <source>
        <dbReference type="ARBA" id="ARBA00007193"/>
    </source>
</evidence>
<feature type="transmembrane region" description="Helical" evidence="15">
    <location>
        <begin position="20"/>
        <end position="38"/>
    </location>
</feature>
<evidence type="ECO:0000313" key="17">
    <source>
        <dbReference type="Proteomes" id="UP000005239"/>
    </source>
</evidence>
<feature type="transmembrane region" description="Helical" evidence="15">
    <location>
        <begin position="248"/>
        <end position="271"/>
    </location>
</feature>
<keyword evidence="6 15" id="KW-1133">Transmembrane helix</keyword>
<feature type="transmembrane region" description="Helical" evidence="15">
    <location>
        <begin position="100"/>
        <end position="120"/>
    </location>
</feature>
<reference evidence="16" key="2">
    <citation type="submission" date="2022-06" db="UniProtKB">
        <authorList>
            <consortium name="EnsemblMetazoa"/>
        </authorList>
    </citation>
    <scope>IDENTIFICATION</scope>
    <source>
        <strain evidence="16">PS312</strain>
    </source>
</reference>
<keyword evidence="7" id="KW-0915">Sodium</keyword>
<feature type="transmembrane region" description="Helical" evidence="15">
    <location>
        <begin position="838"/>
        <end position="871"/>
    </location>
</feature>
<feature type="region of interest" description="Disordered" evidence="14">
    <location>
        <begin position="1007"/>
        <end position="1041"/>
    </location>
</feature>
<keyword evidence="8 13" id="KW-0406">Ion transport</keyword>
<evidence type="ECO:0000256" key="7">
    <source>
        <dbReference type="ARBA" id="ARBA00023053"/>
    </source>
</evidence>